<organism evidence="2 3">
    <name type="scientific">Ascoidea rubescens DSM 1968</name>
    <dbReference type="NCBI Taxonomy" id="1344418"/>
    <lineage>
        <taxon>Eukaryota</taxon>
        <taxon>Fungi</taxon>
        <taxon>Dikarya</taxon>
        <taxon>Ascomycota</taxon>
        <taxon>Saccharomycotina</taxon>
        <taxon>Saccharomycetes</taxon>
        <taxon>Ascoideaceae</taxon>
        <taxon>Ascoidea</taxon>
    </lineage>
</organism>
<evidence type="ECO:0000313" key="2">
    <source>
        <dbReference type="EMBL" id="ODV61005.1"/>
    </source>
</evidence>
<dbReference type="AlphaFoldDB" id="A0A1D2VHA5"/>
<feature type="compositionally biased region" description="Acidic residues" evidence="1">
    <location>
        <begin position="283"/>
        <end position="292"/>
    </location>
</feature>
<gene>
    <name evidence="2" type="ORF">ASCRUDRAFT_7978</name>
</gene>
<dbReference type="InParanoid" id="A0A1D2VHA5"/>
<feature type="region of interest" description="Disordered" evidence="1">
    <location>
        <begin position="1"/>
        <end position="29"/>
    </location>
</feature>
<feature type="region of interest" description="Disordered" evidence="1">
    <location>
        <begin position="263"/>
        <end position="306"/>
    </location>
</feature>
<proteinExistence type="predicted"/>
<accession>A0A1D2VHA5</accession>
<name>A0A1D2VHA5_9ASCO</name>
<dbReference type="GeneID" id="30968057"/>
<protein>
    <submittedName>
        <fullName evidence="2">Uncharacterized protein</fullName>
    </submittedName>
</protein>
<dbReference type="EMBL" id="KV454480">
    <property type="protein sequence ID" value="ODV61005.1"/>
    <property type="molecule type" value="Genomic_DNA"/>
</dbReference>
<evidence type="ECO:0000256" key="1">
    <source>
        <dbReference type="SAM" id="MobiDB-lite"/>
    </source>
</evidence>
<reference evidence="3" key="1">
    <citation type="submission" date="2016-05" db="EMBL/GenBank/DDBJ databases">
        <title>Comparative genomics of biotechnologically important yeasts.</title>
        <authorList>
            <consortium name="DOE Joint Genome Institute"/>
            <person name="Riley R."/>
            <person name="Haridas S."/>
            <person name="Wolfe K.H."/>
            <person name="Lopes M.R."/>
            <person name="Hittinger C.T."/>
            <person name="Goker M."/>
            <person name="Salamov A."/>
            <person name="Wisecaver J."/>
            <person name="Long T.M."/>
            <person name="Aerts A.L."/>
            <person name="Barry K."/>
            <person name="Choi C."/>
            <person name="Clum A."/>
            <person name="Coughlan A.Y."/>
            <person name="Deshpande S."/>
            <person name="Douglass A.P."/>
            <person name="Hanson S.J."/>
            <person name="Klenk H.-P."/>
            <person name="Labutti K."/>
            <person name="Lapidus A."/>
            <person name="Lindquist E."/>
            <person name="Lipzen A."/>
            <person name="Meier-Kolthoff J.P."/>
            <person name="Ohm R.A."/>
            <person name="Otillar R.P."/>
            <person name="Pangilinan J."/>
            <person name="Peng Y."/>
            <person name="Rokas A."/>
            <person name="Rosa C.A."/>
            <person name="Scheuner C."/>
            <person name="Sibirny A.A."/>
            <person name="Slot J.C."/>
            <person name="Stielow J.B."/>
            <person name="Sun H."/>
            <person name="Kurtzman C.P."/>
            <person name="Blackwell M."/>
            <person name="Grigoriev I.V."/>
            <person name="Jeffries T.W."/>
        </authorList>
    </citation>
    <scope>NUCLEOTIDE SEQUENCE [LARGE SCALE GENOMIC DNA]</scope>
    <source>
        <strain evidence="3">DSM 1968</strain>
    </source>
</reference>
<dbReference type="RefSeq" id="XP_020047312.1">
    <property type="nucleotide sequence ID" value="XM_020194421.1"/>
</dbReference>
<sequence length="365" mass="40639">MFNTNGFQRRTFSGANQESPLDSSPYSFDNKSNMNRQILINVIKMRLLNAGKDDSETNQDDIVLPADYGLSIISMSAAKQITACILFKNNTLNLKGALRGKRAASGLQEGLVALTAAQIITSTGHGRLGHAGDAAENKIANFGGNSVAAGSTLRSLNESASKVLKTCSHSNRIRHDWLDLRESQEKSFAKQSRGKVKRKTKAMLIEANVVDYLENEAVKCRDNWLNLNCTPHDGHFLSLHESLYKARSTTVMFKIHICSQENEGPNVDDNKTASKNEVASTDDHEEVADGSTDEYSVNNRHGVAKRDRQEQPIEFQYLVNENTNSRNDVEDRFHINALPINSVFMLDDFSFENDPVVVVRSFQRV</sequence>
<dbReference type="Proteomes" id="UP000095038">
    <property type="component" value="Unassembled WGS sequence"/>
</dbReference>
<keyword evidence="3" id="KW-1185">Reference proteome</keyword>
<evidence type="ECO:0000313" key="3">
    <source>
        <dbReference type="Proteomes" id="UP000095038"/>
    </source>
</evidence>